<protein>
    <recommendedName>
        <fullName evidence="3">NB-ARC domain-containing protein</fullName>
    </recommendedName>
</protein>
<accession>A0ABR3VU25</accession>
<keyword evidence="2" id="KW-1185">Reference proteome</keyword>
<gene>
    <name evidence="1" type="ORF">VTK73DRAFT_993</name>
</gene>
<dbReference type="PANTHER" id="PTHR35205">
    <property type="entry name" value="NB-ARC AND TPR DOMAIN PROTEIN"/>
    <property type="match status" value="1"/>
</dbReference>
<dbReference type="InterPro" id="IPR027417">
    <property type="entry name" value="P-loop_NTPase"/>
</dbReference>
<proteinExistence type="predicted"/>
<comment type="caution">
    <text evidence="1">The sequence shown here is derived from an EMBL/GenBank/DDBJ whole genome shotgun (WGS) entry which is preliminary data.</text>
</comment>
<evidence type="ECO:0000313" key="2">
    <source>
        <dbReference type="Proteomes" id="UP001586593"/>
    </source>
</evidence>
<dbReference type="SUPFAM" id="SSF52540">
    <property type="entry name" value="P-loop containing nucleoside triphosphate hydrolases"/>
    <property type="match status" value="1"/>
</dbReference>
<dbReference type="Proteomes" id="UP001586593">
    <property type="component" value="Unassembled WGS sequence"/>
</dbReference>
<reference evidence="1 2" key="1">
    <citation type="journal article" date="2024" name="Commun. Biol.">
        <title>Comparative genomic analysis of thermophilic fungi reveals convergent evolutionary adaptations and gene losses.</title>
        <authorList>
            <person name="Steindorff A.S."/>
            <person name="Aguilar-Pontes M.V."/>
            <person name="Robinson A.J."/>
            <person name="Andreopoulos B."/>
            <person name="LaButti K."/>
            <person name="Kuo A."/>
            <person name="Mondo S."/>
            <person name="Riley R."/>
            <person name="Otillar R."/>
            <person name="Haridas S."/>
            <person name="Lipzen A."/>
            <person name="Grimwood J."/>
            <person name="Schmutz J."/>
            <person name="Clum A."/>
            <person name="Reid I.D."/>
            <person name="Moisan M.C."/>
            <person name="Butler G."/>
            <person name="Nguyen T.T.M."/>
            <person name="Dewar K."/>
            <person name="Conant G."/>
            <person name="Drula E."/>
            <person name="Henrissat B."/>
            <person name="Hansel C."/>
            <person name="Singer S."/>
            <person name="Hutchinson M.I."/>
            <person name="de Vries R.P."/>
            <person name="Natvig D.O."/>
            <person name="Powell A.J."/>
            <person name="Tsang A."/>
            <person name="Grigoriev I.V."/>
        </authorList>
    </citation>
    <scope>NUCLEOTIDE SEQUENCE [LARGE SCALE GENOMIC DNA]</scope>
    <source>
        <strain evidence="1 2">ATCC 24622</strain>
    </source>
</reference>
<organism evidence="1 2">
    <name type="scientific">Phialemonium thermophilum</name>
    <dbReference type="NCBI Taxonomy" id="223376"/>
    <lineage>
        <taxon>Eukaryota</taxon>
        <taxon>Fungi</taxon>
        <taxon>Dikarya</taxon>
        <taxon>Ascomycota</taxon>
        <taxon>Pezizomycotina</taxon>
        <taxon>Sordariomycetes</taxon>
        <taxon>Sordariomycetidae</taxon>
        <taxon>Cephalothecales</taxon>
        <taxon>Cephalothecaceae</taxon>
        <taxon>Phialemonium</taxon>
    </lineage>
</organism>
<name>A0ABR3VU25_9PEZI</name>
<evidence type="ECO:0008006" key="3">
    <source>
        <dbReference type="Google" id="ProtNLM"/>
    </source>
</evidence>
<dbReference type="PANTHER" id="PTHR35205:SF1">
    <property type="entry name" value="ZU5 DOMAIN-CONTAINING PROTEIN"/>
    <property type="match status" value="1"/>
</dbReference>
<dbReference type="Gene3D" id="3.40.50.300">
    <property type="entry name" value="P-loop containing nucleotide triphosphate hydrolases"/>
    <property type="match status" value="1"/>
</dbReference>
<sequence length="1126" mass="124541">MEPLVAAGTTISVVANLVEFAKILGKVIHRIGEYKDRLEYAPKIVRDIDAKLGLLQRTVQLASERAKKEASLVRDGNATADTENTGSLSSIYSADDAAEIRKLTEACSAVITDSLLPLLSQVLSRAADSRLRRAARAVRSLQVERELTRTWARVEGFEKGLAAYFAVLQIPQQPLPPFPPADAAARRIFVYPSRLVSNYVERTMESGDTFLAELSRHLSPVQITEADTNCANSSSGGSSSSSGAPRVAVLVGMGGAGKTQLALRYCREVEAQDSCRTLLWIDASSTRAAVKSFHDVARIVAPEKYNKATARVGTVPTFGQMSDPNWSGFNSMGVASGISAPDVTEDAVHDVLKYLQTHGPWTLVFDNYDRPDKFEPCGSLQSLRDYWPRTSRGGGQVLITSRHQQCHLLGRVFQIGRLSESEAVQLLSSSLCSDGEQGAKQDDEAREVVQKLGCLALAVGQACAYIRAQRITAGRFLEHYRDRQKEVLARVPASRDWAYRQRCADGQSDEEVPLSVATTWELSISCLRGTKVQKQLKVDFLSLLGFLEPSILDESLFRRGAGQRDASEPSPSWSRLFQGRDGWDSYLFGDFVSELAELSLVESVAHDDGPDSSSSCHRFSLHPLVSHWARLRQSEDMLRRYASETFILLRRTWEAHFLDPLWDASLLARHATAFVEHVSTCLPNEPPVGLSPLFPGGEFLCGLFNVTHADDALRSLCTHILEWRRRHDRPWCLNLIVSGVFLLYLENRQTPPPDTFDLASELYCAAAEVLGDHDALTLICLSMKGHALLVRNAVDEAERVLVGCYQRHRDIPGLEFHMGATLKDLATVYTAQERFCEAFTCLRTRLITFQHMLGLYNHMTLRAELDVLDVLIKAGEAGKPVRIGDIAGVAHCGLSAILSDGPAHDWFRLVDALLVVPCGRDQLANITNCRASMSVDVRSRLFTAAVVVYAVALGFMDPDGALMPDGHAHYWESAVEAVEVAVGKGSCAKQALKSKFLEALDWMGMKQCEVREIVYWGLYWLYSQRGLNLNPRRVPIVRKHLCEAVQASRELRGTQESVIIFLQFAATGFRCLRDTEMIDSTSRYLLETWEQQPSYQSLFRAALPDDGEYDAAVCKPLPPGGGGDGL</sequence>
<dbReference type="EMBL" id="JAZHXJ010001220">
    <property type="protein sequence ID" value="KAL1845172.1"/>
    <property type="molecule type" value="Genomic_DNA"/>
</dbReference>
<evidence type="ECO:0000313" key="1">
    <source>
        <dbReference type="EMBL" id="KAL1845172.1"/>
    </source>
</evidence>